<reference evidence="12 13" key="1">
    <citation type="submission" date="2018-06" db="EMBL/GenBank/DDBJ databases">
        <title>Genomic Encyclopedia of Type Strains, Phase IV (KMG-IV): sequencing the most valuable type-strain genomes for metagenomic binning, comparative biology and taxonomic classification.</title>
        <authorList>
            <person name="Goeker M."/>
        </authorList>
    </citation>
    <scope>NUCLEOTIDE SEQUENCE [LARGE SCALE GENOMIC DNA]</scope>
    <source>
        <strain evidence="12 13">DSM 25532</strain>
    </source>
</reference>
<dbReference type="SUPFAM" id="SSF90123">
    <property type="entry name" value="ABC transporter transmembrane region"/>
    <property type="match status" value="1"/>
</dbReference>
<feature type="transmembrane region" description="Helical" evidence="9">
    <location>
        <begin position="162"/>
        <end position="181"/>
    </location>
</feature>
<evidence type="ECO:0000256" key="2">
    <source>
        <dbReference type="ARBA" id="ARBA00022448"/>
    </source>
</evidence>
<dbReference type="OrthoDB" id="9761126at2"/>
<keyword evidence="4 9" id="KW-0812">Transmembrane</keyword>
<dbReference type="Gene3D" id="1.20.1560.10">
    <property type="entry name" value="ABC transporter type 1, transmembrane domain"/>
    <property type="match status" value="1"/>
</dbReference>
<evidence type="ECO:0000256" key="5">
    <source>
        <dbReference type="ARBA" id="ARBA00022741"/>
    </source>
</evidence>
<feature type="transmembrane region" description="Helical" evidence="9">
    <location>
        <begin position="20"/>
        <end position="42"/>
    </location>
</feature>
<feature type="domain" description="ABC transmembrane type-1" evidence="11">
    <location>
        <begin position="23"/>
        <end position="328"/>
    </location>
</feature>
<dbReference type="InterPro" id="IPR003593">
    <property type="entry name" value="AAA+_ATPase"/>
</dbReference>
<evidence type="ECO:0000259" key="11">
    <source>
        <dbReference type="PROSITE" id="PS50929"/>
    </source>
</evidence>
<feature type="transmembrane region" description="Helical" evidence="9">
    <location>
        <begin position="243"/>
        <end position="268"/>
    </location>
</feature>
<gene>
    <name evidence="12" type="ORF">DES53_10557</name>
</gene>
<proteinExistence type="predicted"/>
<feature type="domain" description="ABC transporter" evidence="10">
    <location>
        <begin position="361"/>
        <end position="595"/>
    </location>
</feature>
<dbReference type="Pfam" id="PF00005">
    <property type="entry name" value="ABC_tran"/>
    <property type="match status" value="1"/>
</dbReference>
<dbReference type="GO" id="GO:0005524">
    <property type="term" value="F:ATP binding"/>
    <property type="evidence" value="ECO:0007669"/>
    <property type="project" value="UniProtKB-KW"/>
</dbReference>
<keyword evidence="6 12" id="KW-0067">ATP-binding</keyword>
<evidence type="ECO:0000256" key="9">
    <source>
        <dbReference type="SAM" id="Phobius"/>
    </source>
</evidence>
<evidence type="ECO:0000313" key="12">
    <source>
        <dbReference type="EMBL" id="RBP43659.1"/>
    </source>
</evidence>
<sequence>MSAATSTTSQMIRFMRRYPWRVAAGAFMAIAGTLLGFVFPAITQKFIDKIIPQRKTELILGTAAIALGAFALRQVFYSLRTLANNAFELRMTYDLRSELHRKIQHLPLKWFDRQSSGDILTRMADDVPATQRVILEGIDQGLPSILQVILTGGVMFTIHPKLALVVLIPVPFIIAGGWIYAKWVSPRATKAREAASGLSTLLHDNIAGIRQIKSYTLEQEKQEDFDESSGAYRDQQTKLQRAWSIYGPGMGFLGDLGVVLLMGFGAYWCIQDMLALDSLRASGANATALASFEANALTIGKLSQFLLLMGMFYEPIGRLHGVNQTFVNGLASAKRIFDILSLDGAEKLHEGDELKEVKGEIRFEDVSFRYDEHRPTVEHIHLAVQPQQTVAIVGATGAGKSTLFQLLTRFYDPDSGDILLDGKSIRSLSKVSLRDSIGYVTQESYLFNQTIRENLKLGKPDATEEELWRALRLACAADFVEKLDGKLDATVGERGSRLSGGEKQRISIARAFLKDAPILLLDEATSAVDTKSERLIQQAIDELRKDRTCLVIAHRLSTILHADQIYAMRAGQVVDHGTHEELMQKCPYYAELVALSFQEEKLAE</sequence>
<dbReference type="Gene3D" id="3.40.50.300">
    <property type="entry name" value="P-loop containing nucleotide triphosphate hydrolases"/>
    <property type="match status" value="1"/>
</dbReference>
<keyword evidence="2" id="KW-0813">Transport</keyword>
<keyword evidence="8 9" id="KW-0472">Membrane</keyword>
<evidence type="ECO:0000256" key="7">
    <source>
        <dbReference type="ARBA" id="ARBA00022989"/>
    </source>
</evidence>
<name>A0A366HL38_9BACT</name>
<dbReference type="InterPro" id="IPR003439">
    <property type="entry name" value="ABC_transporter-like_ATP-bd"/>
</dbReference>
<feature type="transmembrane region" description="Helical" evidence="9">
    <location>
        <begin position="58"/>
        <end position="76"/>
    </location>
</feature>
<evidence type="ECO:0000256" key="8">
    <source>
        <dbReference type="ARBA" id="ARBA00023136"/>
    </source>
</evidence>
<dbReference type="FunFam" id="3.40.50.300:FF:000221">
    <property type="entry name" value="Multidrug ABC transporter ATP-binding protein"/>
    <property type="match status" value="1"/>
</dbReference>
<dbReference type="RefSeq" id="WP_113959145.1">
    <property type="nucleotide sequence ID" value="NZ_QNRR01000005.1"/>
</dbReference>
<keyword evidence="7 9" id="KW-1133">Transmembrane helix</keyword>
<dbReference type="PROSITE" id="PS50893">
    <property type="entry name" value="ABC_TRANSPORTER_2"/>
    <property type="match status" value="1"/>
</dbReference>
<protein>
    <submittedName>
        <fullName evidence="12">ATP-binding cassette subfamily B protein/subfamily B ATP-binding cassette protein MsbA</fullName>
    </submittedName>
</protein>
<dbReference type="PROSITE" id="PS00211">
    <property type="entry name" value="ABC_TRANSPORTER_1"/>
    <property type="match status" value="1"/>
</dbReference>
<comment type="subcellular location">
    <subcellularLocation>
        <location evidence="1">Cell membrane</location>
        <topology evidence="1">Multi-pass membrane protein</topology>
    </subcellularLocation>
</comment>
<dbReference type="InterPro" id="IPR011527">
    <property type="entry name" value="ABC1_TM_dom"/>
</dbReference>
<evidence type="ECO:0000256" key="1">
    <source>
        <dbReference type="ARBA" id="ARBA00004651"/>
    </source>
</evidence>
<dbReference type="GO" id="GO:0016887">
    <property type="term" value="F:ATP hydrolysis activity"/>
    <property type="evidence" value="ECO:0007669"/>
    <property type="project" value="InterPro"/>
</dbReference>
<dbReference type="AlphaFoldDB" id="A0A366HL38"/>
<dbReference type="InterPro" id="IPR027417">
    <property type="entry name" value="P-loop_NTPase"/>
</dbReference>
<dbReference type="EMBL" id="QNRR01000005">
    <property type="protein sequence ID" value="RBP43659.1"/>
    <property type="molecule type" value="Genomic_DNA"/>
</dbReference>
<keyword evidence="13" id="KW-1185">Reference proteome</keyword>
<evidence type="ECO:0000313" key="13">
    <source>
        <dbReference type="Proteomes" id="UP000253426"/>
    </source>
</evidence>
<dbReference type="PROSITE" id="PS50929">
    <property type="entry name" value="ABC_TM1F"/>
    <property type="match status" value="1"/>
</dbReference>
<keyword evidence="3" id="KW-1003">Cell membrane</keyword>
<dbReference type="GO" id="GO:0015421">
    <property type="term" value="F:ABC-type oligopeptide transporter activity"/>
    <property type="evidence" value="ECO:0007669"/>
    <property type="project" value="TreeGrafter"/>
</dbReference>
<evidence type="ECO:0000256" key="6">
    <source>
        <dbReference type="ARBA" id="ARBA00022840"/>
    </source>
</evidence>
<dbReference type="GO" id="GO:0005886">
    <property type="term" value="C:plasma membrane"/>
    <property type="evidence" value="ECO:0007669"/>
    <property type="project" value="UniProtKB-SubCell"/>
</dbReference>
<keyword evidence="5" id="KW-0547">Nucleotide-binding</keyword>
<dbReference type="Pfam" id="PF00664">
    <property type="entry name" value="ABC_membrane"/>
    <property type="match status" value="1"/>
</dbReference>
<comment type="caution">
    <text evidence="12">The sequence shown here is derived from an EMBL/GenBank/DDBJ whole genome shotgun (WGS) entry which is preliminary data.</text>
</comment>
<dbReference type="SUPFAM" id="SSF52540">
    <property type="entry name" value="P-loop containing nucleoside triphosphate hydrolases"/>
    <property type="match status" value="1"/>
</dbReference>
<dbReference type="InterPro" id="IPR017871">
    <property type="entry name" value="ABC_transporter-like_CS"/>
</dbReference>
<accession>A0A366HL38</accession>
<dbReference type="PANTHER" id="PTHR43394">
    <property type="entry name" value="ATP-DEPENDENT PERMEASE MDL1, MITOCHONDRIAL"/>
    <property type="match status" value="1"/>
</dbReference>
<dbReference type="Proteomes" id="UP000253426">
    <property type="component" value="Unassembled WGS sequence"/>
</dbReference>
<dbReference type="InterPro" id="IPR036640">
    <property type="entry name" value="ABC1_TM_sf"/>
</dbReference>
<evidence type="ECO:0000256" key="4">
    <source>
        <dbReference type="ARBA" id="ARBA00022692"/>
    </source>
</evidence>
<dbReference type="SMART" id="SM00382">
    <property type="entry name" value="AAA"/>
    <property type="match status" value="1"/>
</dbReference>
<dbReference type="InterPro" id="IPR039421">
    <property type="entry name" value="Type_1_exporter"/>
</dbReference>
<organism evidence="12 13">
    <name type="scientific">Roseimicrobium gellanilyticum</name>
    <dbReference type="NCBI Taxonomy" id="748857"/>
    <lineage>
        <taxon>Bacteria</taxon>
        <taxon>Pseudomonadati</taxon>
        <taxon>Verrucomicrobiota</taxon>
        <taxon>Verrucomicrobiia</taxon>
        <taxon>Verrucomicrobiales</taxon>
        <taxon>Verrucomicrobiaceae</taxon>
        <taxon>Roseimicrobium</taxon>
    </lineage>
</organism>
<evidence type="ECO:0000259" key="10">
    <source>
        <dbReference type="PROSITE" id="PS50893"/>
    </source>
</evidence>
<dbReference type="PANTHER" id="PTHR43394:SF1">
    <property type="entry name" value="ATP-BINDING CASSETTE SUB-FAMILY B MEMBER 10, MITOCHONDRIAL"/>
    <property type="match status" value="1"/>
</dbReference>
<dbReference type="CDD" id="cd18778">
    <property type="entry name" value="ABC_6TM_exporter_like"/>
    <property type="match status" value="1"/>
</dbReference>
<evidence type="ECO:0000256" key="3">
    <source>
        <dbReference type="ARBA" id="ARBA00022475"/>
    </source>
</evidence>